<dbReference type="EMBL" id="DVNC01000015">
    <property type="protein sequence ID" value="HIU52758.1"/>
    <property type="molecule type" value="Genomic_DNA"/>
</dbReference>
<comment type="similarity">
    <text evidence="3">Belongs to the OpgD/OpgG family.</text>
</comment>
<dbReference type="InterPro" id="IPR014756">
    <property type="entry name" value="Ig_E-set"/>
</dbReference>
<keyword evidence="5" id="KW-0574">Periplasm</keyword>
<dbReference type="PANTHER" id="PTHR30504:SF2">
    <property type="entry name" value="GLUCANS BIOSYNTHESIS PROTEIN G"/>
    <property type="match status" value="1"/>
</dbReference>
<proteinExistence type="inferred from homology"/>
<dbReference type="InterPro" id="IPR011013">
    <property type="entry name" value="Gal_mutarotase_sf_dom"/>
</dbReference>
<evidence type="ECO:0000259" key="6">
    <source>
        <dbReference type="Pfam" id="PF04349"/>
    </source>
</evidence>
<dbReference type="GO" id="GO:0003824">
    <property type="term" value="F:catalytic activity"/>
    <property type="evidence" value="ECO:0007669"/>
    <property type="project" value="InterPro"/>
</dbReference>
<dbReference type="InterPro" id="IPR014718">
    <property type="entry name" value="GH-type_carb-bd"/>
</dbReference>
<dbReference type="AlphaFoldDB" id="A0A9D1M370"/>
<dbReference type="GO" id="GO:0030288">
    <property type="term" value="C:outer membrane-bounded periplasmic space"/>
    <property type="evidence" value="ECO:0007669"/>
    <property type="project" value="TreeGrafter"/>
</dbReference>
<keyword evidence="4" id="KW-0732">Signal</keyword>
<accession>A0A9D1M370</accession>
<reference evidence="7" key="2">
    <citation type="journal article" date="2021" name="PeerJ">
        <title>Extensive microbial diversity within the chicken gut microbiome revealed by metagenomics and culture.</title>
        <authorList>
            <person name="Gilroy R."/>
            <person name="Ravi A."/>
            <person name="Getino M."/>
            <person name="Pursley I."/>
            <person name="Horton D.L."/>
            <person name="Alikhan N.F."/>
            <person name="Baker D."/>
            <person name="Gharbi K."/>
            <person name="Hall N."/>
            <person name="Watson M."/>
            <person name="Adriaenssens E.M."/>
            <person name="Foster-Nyarko E."/>
            <person name="Jarju S."/>
            <person name="Secka A."/>
            <person name="Antonio M."/>
            <person name="Oren A."/>
            <person name="Chaudhuri R.R."/>
            <person name="La Ragione R."/>
            <person name="Hildebrand F."/>
            <person name="Pallen M.J."/>
        </authorList>
    </citation>
    <scope>NUCLEOTIDE SEQUENCE</scope>
    <source>
        <strain evidence="7">ChiW3-316</strain>
    </source>
</reference>
<dbReference type="SUPFAM" id="SSF74650">
    <property type="entry name" value="Galactose mutarotase-like"/>
    <property type="match status" value="1"/>
</dbReference>
<sequence length="515" mass="58844">MRRRFILIFLAGILFLSGMDPVLAAGSFDFSHVIEEAEEISRRPYRDETLHLPEDLAHLTPAQYSDIRFRREQGIWYRQDFPFEMQFYHPGGLFNHSVTIYEISDGKVREIPYKFEEFDFGRNQIDTGRETADFGYAGFRLHYPLNREDYYDELISFLGASYFRTMAKGQNYGLSARGLAINTAESGPEEFPIFKKFWVERPAKDADSVRIYALLDSESVSGAYSFTVSPKADETLVRVNAVLFPRKDIAKPGIAPLTSMFLYGENTKSAFDDYRPEVHDSDGLLAVNGNGEKIWRPLDNSKHLRLSSFVDDGPKGFGLMQRDRNPRDYLDPEAMYEKRPSVWIEPLENWGKGKVQLAELPSVSETNDNVVAYWVPDEPMRAGGEYRFNYLMHWRDDDTVMPELAKVTATHSGKGGDGLEGEYLANRRKFVIDFSGFGTLDVAKEIAAGNIWADISNRAGTISNVRLMYTPSINGASLYFDIEPNTDITELRLLLRNKAENNKVISEVWSYQLRQ</sequence>
<evidence type="ECO:0000256" key="2">
    <source>
        <dbReference type="ARBA" id="ARBA00005001"/>
    </source>
</evidence>
<dbReference type="InterPro" id="IPR007444">
    <property type="entry name" value="Glucan_biosyn_MdoG_C"/>
</dbReference>
<dbReference type="SUPFAM" id="SSF81296">
    <property type="entry name" value="E set domains"/>
    <property type="match status" value="1"/>
</dbReference>
<reference evidence="7" key="1">
    <citation type="submission" date="2020-10" db="EMBL/GenBank/DDBJ databases">
        <authorList>
            <person name="Gilroy R."/>
        </authorList>
    </citation>
    <scope>NUCLEOTIDE SEQUENCE</scope>
    <source>
        <strain evidence="7">ChiW3-316</strain>
    </source>
</reference>
<dbReference type="InterPro" id="IPR014438">
    <property type="entry name" value="Glucan_biosyn_MdoG/MdoD"/>
</dbReference>
<organism evidence="7 8">
    <name type="scientific">Candidatus Scatocola faecipullorum</name>
    <dbReference type="NCBI Taxonomy" id="2840917"/>
    <lineage>
        <taxon>Bacteria</taxon>
        <taxon>Pseudomonadati</taxon>
        <taxon>Pseudomonadota</taxon>
        <taxon>Alphaproteobacteria</taxon>
        <taxon>Rhodospirillales</taxon>
        <taxon>Rhodospirillaceae</taxon>
        <taxon>Rhodospirillaceae incertae sedis</taxon>
        <taxon>Candidatus Scatocola</taxon>
    </lineage>
</organism>
<evidence type="ECO:0000256" key="3">
    <source>
        <dbReference type="ARBA" id="ARBA00009284"/>
    </source>
</evidence>
<comment type="caution">
    <text evidence="7">The sequence shown here is derived from an EMBL/GenBank/DDBJ whole genome shotgun (WGS) entry which is preliminary data.</text>
</comment>
<evidence type="ECO:0000313" key="8">
    <source>
        <dbReference type="Proteomes" id="UP000824107"/>
    </source>
</evidence>
<gene>
    <name evidence="7" type="ORF">IAD20_01600</name>
</gene>
<dbReference type="GO" id="GO:0051274">
    <property type="term" value="P:beta-glucan biosynthetic process"/>
    <property type="evidence" value="ECO:0007669"/>
    <property type="project" value="TreeGrafter"/>
</dbReference>
<evidence type="ECO:0000256" key="5">
    <source>
        <dbReference type="ARBA" id="ARBA00022764"/>
    </source>
</evidence>
<name>A0A9D1M370_9PROT</name>
<dbReference type="InterPro" id="IPR013783">
    <property type="entry name" value="Ig-like_fold"/>
</dbReference>
<comment type="subcellular location">
    <subcellularLocation>
        <location evidence="1">Periplasm</location>
    </subcellularLocation>
</comment>
<dbReference type="Proteomes" id="UP000824107">
    <property type="component" value="Unassembled WGS sequence"/>
</dbReference>
<dbReference type="PIRSF" id="PIRSF006281">
    <property type="entry name" value="MdoG"/>
    <property type="match status" value="1"/>
</dbReference>
<dbReference type="GO" id="GO:0030246">
    <property type="term" value="F:carbohydrate binding"/>
    <property type="evidence" value="ECO:0007669"/>
    <property type="project" value="InterPro"/>
</dbReference>
<evidence type="ECO:0000256" key="4">
    <source>
        <dbReference type="ARBA" id="ARBA00022729"/>
    </source>
</evidence>
<dbReference type="Gene3D" id="2.60.40.10">
    <property type="entry name" value="Immunoglobulins"/>
    <property type="match status" value="1"/>
</dbReference>
<dbReference type="Pfam" id="PF04349">
    <property type="entry name" value="MdoG"/>
    <property type="match status" value="1"/>
</dbReference>
<comment type="pathway">
    <text evidence="2">Glycan metabolism; osmoregulated periplasmic glucan (OPG) biosynthesis.</text>
</comment>
<dbReference type="PANTHER" id="PTHR30504">
    <property type="entry name" value="GLUCANS BIOSYNTHESIS PROTEIN"/>
    <property type="match status" value="1"/>
</dbReference>
<dbReference type="FunFam" id="2.70.98.10:FF:000001">
    <property type="entry name" value="Glucans biosynthesis protein G"/>
    <property type="match status" value="1"/>
</dbReference>
<protein>
    <submittedName>
        <fullName evidence="7">Glucan biosynthesis protein</fullName>
    </submittedName>
</protein>
<feature type="domain" description="Glucan biosynthesis periplasmic MdoG C-terminal" evidence="6">
    <location>
        <begin position="28"/>
        <end position="512"/>
    </location>
</feature>
<evidence type="ECO:0000256" key="1">
    <source>
        <dbReference type="ARBA" id="ARBA00004418"/>
    </source>
</evidence>
<dbReference type="Gene3D" id="2.70.98.10">
    <property type="match status" value="1"/>
</dbReference>
<evidence type="ECO:0000313" key="7">
    <source>
        <dbReference type="EMBL" id="HIU52758.1"/>
    </source>
</evidence>